<name>A0A482T954_9EURY</name>
<accession>A0A482T954</accession>
<dbReference type="RefSeq" id="WP_129783806.1">
    <property type="nucleotide sequence ID" value="NZ_RZHH01000002.1"/>
</dbReference>
<evidence type="ECO:0000313" key="2">
    <source>
        <dbReference type="Proteomes" id="UP000294028"/>
    </source>
</evidence>
<dbReference type="Gene3D" id="1.10.287.1080">
    <property type="entry name" value="MazG-like"/>
    <property type="match status" value="1"/>
</dbReference>
<keyword evidence="1" id="KW-0378">Hydrolase</keyword>
<dbReference type="EMBL" id="RZHH01000002">
    <property type="protein sequence ID" value="RYJ13367.1"/>
    <property type="molecule type" value="Genomic_DNA"/>
</dbReference>
<proteinExistence type="predicted"/>
<evidence type="ECO:0000313" key="1">
    <source>
        <dbReference type="EMBL" id="RYJ13367.1"/>
    </source>
</evidence>
<organism evidence="1 2">
    <name type="scientific">Halogeometricum borinquense</name>
    <dbReference type="NCBI Taxonomy" id="60847"/>
    <lineage>
        <taxon>Archaea</taxon>
        <taxon>Methanobacteriati</taxon>
        <taxon>Methanobacteriota</taxon>
        <taxon>Stenosarchaea group</taxon>
        <taxon>Halobacteria</taxon>
        <taxon>Halobacteriales</taxon>
        <taxon>Haloferacaceae</taxon>
        <taxon>Halogeometricum</taxon>
    </lineage>
</organism>
<dbReference type="GO" id="GO:0016787">
    <property type="term" value="F:hydrolase activity"/>
    <property type="evidence" value="ECO:0007669"/>
    <property type="project" value="UniProtKB-KW"/>
</dbReference>
<dbReference type="AlphaFoldDB" id="A0A482T954"/>
<protein>
    <submittedName>
        <fullName evidence="1">Nucleotide pyrophosphohydrolase</fullName>
    </submittedName>
</protein>
<gene>
    <name evidence="1" type="ORF">ELS19_04900</name>
</gene>
<dbReference type="CDD" id="cd11523">
    <property type="entry name" value="NTP-PPase"/>
    <property type="match status" value="1"/>
</dbReference>
<comment type="caution">
    <text evidence="1">The sequence shown here is derived from an EMBL/GenBank/DDBJ whole genome shotgun (WGS) entry which is preliminary data.</text>
</comment>
<sequence length="105" mass="11168">MTDEQQQRVAAFLDTHELHAPPAYRLLDLAAEVGELAADAAKSSEYGASPDELDVKRDELGDALFCLYALADELDVDAAAALDESVAKYEARIDDAGAPGSDAKE</sequence>
<reference evidence="1 2" key="1">
    <citation type="submission" date="2018-12" db="EMBL/GenBank/DDBJ databases">
        <title>Genome analysis provides insights into bioremediation potentialities of Halogeometricum borinquense strain N11.</title>
        <authorList>
            <person name="Najjari A."/>
            <person name="Youssef N."/>
            <person name="Fhoula I."/>
            <person name="Ben Dhia O."/>
            <person name="Mahjoubi M."/>
            <person name="Ouzari H.I."/>
            <person name="Cherif A."/>
        </authorList>
    </citation>
    <scope>NUCLEOTIDE SEQUENCE [LARGE SCALE GENOMIC DNA]</scope>
    <source>
        <strain evidence="1 2">N11</strain>
    </source>
</reference>
<dbReference type="SUPFAM" id="SSF101386">
    <property type="entry name" value="all-alpha NTP pyrophosphatases"/>
    <property type="match status" value="1"/>
</dbReference>
<dbReference type="Proteomes" id="UP000294028">
    <property type="component" value="Unassembled WGS sequence"/>
</dbReference>